<dbReference type="AlphaFoldDB" id="A0A1E7EME5"/>
<keyword evidence="3" id="KW-0539">Nucleus</keyword>
<dbReference type="InterPro" id="IPR036388">
    <property type="entry name" value="WH-like_DNA-bd_sf"/>
</dbReference>
<dbReference type="PANTHER" id="PTHR23353">
    <property type="entry name" value="RAB-GAP/TBC-RELATED"/>
    <property type="match status" value="1"/>
</dbReference>
<feature type="region of interest" description="Disordered" evidence="5">
    <location>
        <begin position="264"/>
        <end position="316"/>
    </location>
</feature>
<dbReference type="InterPro" id="IPR036390">
    <property type="entry name" value="WH_DNA-bd_sf"/>
</dbReference>
<sequence length="522" mass="57369">MSRTAYSGLSALIQAATSQLGDLGGGGETNAMEAGNVTMDTSVSGGNSSSSSSSSSRSIPTTPTLECEYYSRCGVSDLDLDGNNNNRYYAAAAAATAATVVTPLVTSISSYQHQHQHQGITSEGIDVRTTSSPPSTTFPMLLMNLLSNPAYEDIVTFLPDGKYFAIRRVDFTDLLLYNNFHLISFNDFLELIIRWGFIRVNNGNSINSKADHGNNDNNNNNSSNHKADIYVFRHPHFGMNQPVDMNKIKVRNVDMALLREELTNTSSSSYSKNQKSVETTNTNNNNNKRQLSKDFYHHQRSRSSSSSSTNDDKSTMMTPILLDPIYLASSSNENYRDQTAQQQQLRRRSSLELRSVAQAITASKLQLLHGCGGELVKESDIGSKNDYPDDNSSAPYHHCAADQQQERRQSTTSTNLVNGGVETATQNIVTDAIEALLFDESHTRDTFMRHEKELSVSSLPGVVPISMQLFSENNNDDGKSSDTSSSSSPSNYNDGGSKRNKSLGNCSRKNDHNSLLPRLRQK</sequence>
<keyword evidence="2" id="KW-0238">DNA-binding</keyword>
<dbReference type="Proteomes" id="UP000095751">
    <property type="component" value="Unassembled WGS sequence"/>
</dbReference>
<feature type="region of interest" description="Disordered" evidence="5">
    <location>
        <begin position="382"/>
        <end position="418"/>
    </location>
</feature>
<dbReference type="PANTHER" id="PTHR23353:SF23">
    <property type="entry name" value="PROTEIN HAIRLESS"/>
    <property type="match status" value="1"/>
</dbReference>
<dbReference type="InParanoid" id="A0A1E7EME5"/>
<evidence type="ECO:0000313" key="7">
    <source>
        <dbReference type="EMBL" id="OEU07100.1"/>
    </source>
</evidence>
<evidence type="ECO:0000256" key="4">
    <source>
        <dbReference type="RuleBase" id="RU004020"/>
    </source>
</evidence>
<feature type="region of interest" description="Disordered" evidence="5">
    <location>
        <begin position="38"/>
        <end position="62"/>
    </location>
</feature>
<dbReference type="GO" id="GO:0003700">
    <property type="term" value="F:DNA-binding transcription factor activity"/>
    <property type="evidence" value="ECO:0007669"/>
    <property type="project" value="InterPro"/>
</dbReference>
<protein>
    <recommendedName>
        <fullName evidence="6">HSF-type DNA-binding domain-containing protein</fullName>
    </recommendedName>
</protein>
<feature type="domain" description="HSF-type DNA-binding" evidence="6">
    <location>
        <begin position="134"/>
        <end position="251"/>
    </location>
</feature>
<dbReference type="InterPro" id="IPR000232">
    <property type="entry name" value="HSF_DNA-bd"/>
</dbReference>
<dbReference type="GO" id="GO:0043565">
    <property type="term" value="F:sequence-specific DNA binding"/>
    <property type="evidence" value="ECO:0007669"/>
    <property type="project" value="InterPro"/>
</dbReference>
<evidence type="ECO:0000256" key="5">
    <source>
        <dbReference type="SAM" id="MobiDB-lite"/>
    </source>
</evidence>
<feature type="compositionally biased region" description="Low complexity" evidence="5">
    <location>
        <begin position="264"/>
        <end position="287"/>
    </location>
</feature>
<proteinExistence type="inferred from homology"/>
<dbReference type="EMBL" id="KV784390">
    <property type="protein sequence ID" value="OEU07100.1"/>
    <property type="molecule type" value="Genomic_DNA"/>
</dbReference>
<evidence type="ECO:0000256" key="2">
    <source>
        <dbReference type="ARBA" id="ARBA00023125"/>
    </source>
</evidence>
<dbReference type="SUPFAM" id="SSF46785">
    <property type="entry name" value="Winged helix' DNA-binding domain"/>
    <property type="match status" value="1"/>
</dbReference>
<name>A0A1E7EME5_9STRA</name>
<organism evidence="7 8">
    <name type="scientific">Fragilariopsis cylindrus CCMP1102</name>
    <dbReference type="NCBI Taxonomy" id="635003"/>
    <lineage>
        <taxon>Eukaryota</taxon>
        <taxon>Sar</taxon>
        <taxon>Stramenopiles</taxon>
        <taxon>Ochrophyta</taxon>
        <taxon>Bacillariophyta</taxon>
        <taxon>Bacillariophyceae</taxon>
        <taxon>Bacillariophycidae</taxon>
        <taxon>Bacillariales</taxon>
        <taxon>Bacillariaceae</taxon>
        <taxon>Fragilariopsis</taxon>
    </lineage>
</organism>
<dbReference type="KEGG" id="fcy:FRACYDRAFT_251801"/>
<keyword evidence="8" id="KW-1185">Reference proteome</keyword>
<accession>A0A1E7EME5</accession>
<gene>
    <name evidence="7" type="ORF">FRACYDRAFT_251801</name>
</gene>
<evidence type="ECO:0000256" key="1">
    <source>
        <dbReference type="ARBA" id="ARBA00004123"/>
    </source>
</evidence>
<feature type="region of interest" description="Disordered" evidence="5">
    <location>
        <begin position="470"/>
        <end position="522"/>
    </location>
</feature>
<dbReference type="GO" id="GO:0005634">
    <property type="term" value="C:nucleus"/>
    <property type="evidence" value="ECO:0007669"/>
    <property type="project" value="UniProtKB-SubCell"/>
</dbReference>
<comment type="subcellular location">
    <subcellularLocation>
        <location evidence="1">Nucleus</location>
    </subcellularLocation>
</comment>
<evidence type="ECO:0000259" key="6">
    <source>
        <dbReference type="SMART" id="SM00415"/>
    </source>
</evidence>
<dbReference type="InterPro" id="IPR053019">
    <property type="entry name" value="GATA_zinc_finger"/>
</dbReference>
<dbReference type="OrthoDB" id="48267at2759"/>
<dbReference type="Pfam" id="PF00447">
    <property type="entry name" value="HSF_DNA-bind"/>
    <property type="match status" value="1"/>
</dbReference>
<reference evidence="7 8" key="1">
    <citation type="submission" date="2016-09" db="EMBL/GenBank/DDBJ databases">
        <title>Extensive genetic diversity and differential bi-allelic expression allows diatom success in the polar Southern Ocean.</title>
        <authorList>
            <consortium name="DOE Joint Genome Institute"/>
            <person name="Mock T."/>
            <person name="Otillar R.P."/>
            <person name="Strauss J."/>
            <person name="Dupont C."/>
            <person name="Frickenhaus S."/>
            <person name="Maumus F."/>
            <person name="Mcmullan M."/>
            <person name="Sanges R."/>
            <person name="Schmutz J."/>
            <person name="Toseland A."/>
            <person name="Valas R."/>
            <person name="Veluchamy A."/>
            <person name="Ward B.J."/>
            <person name="Allen A."/>
            <person name="Barry K."/>
            <person name="Falciatore A."/>
            <person name="Ferrante M."/>
            <person name="Fortunato A.E."/>
            <person name="Gloeckner G."/>
            <person name="Gruber A."/>
            <person name="Hipkin R."/>
            <person name="Janech M."/>
            <person name="Kroth P."/>
            <person name="Leese F."/>
            <person name="Lindquist E."/>
            <person name="Lyon B.R."/>
            <person name="Martin J."/>
            <person name="Mayer C."/>
            <person name="Parker M."/>
            <person name="Quesneville H."/>
            <person name="Raymond J."/>
            <person name="Uhlig C."/>
            <person name="Valentin K.U."/>
            <person name="Worden A.Z."/>
            <person name="Armbrust E.V."/>
            <person name="Bowler C."/>
            <person name="Green B."/>
            <person name="Moulton V."/>
            <person name="Van Oosterhout C."/>
            <person name="Grigoriev I."/>
        </authorList>
    </citation>
    <scope>NUCLEOTIDE SEQUENCE [LARGE SCALE GENOMIC DNA]</scope>
    <source>
        <strain evidence="7 8">CCMP1102</strain>
    </source>
</reference>
<comment type="similarity">
    <text evidence="4">Belongs to the HSF family.</text>
</comment>
<feature type="compositionally biased region" description="Low complexity" evidence="5">
    <location>
        <begin position="42"/>
        <end position="58"/>
    </location>
</feature>
<feature type="compositionally biased region" description="Low complexity" evidence="5">
    <location>
        <begin position="481"/>
        <end position="495"/>
    </location>
</feature>
<dbReference type="Gene3D" id="1.10.10.10">
    <property type="entry name" value="Winged helix-like DNA-binding domain superfamily/Winged helix DNA-binding domain"/>
    <property type="match status" value="1"/>
</dbReference>
<evidence type="ECO:0000313" key="8">
    <source>
        <dbReference type="Proteomes" id="UP000095751"/>
    </source>
</evidence>
<evidence type="ECO:0000256" key="3">
    <source>
        <dbReference type="ARBA" id="ARBA00023242"/>
    </source>
</evidence>
<dbReference type="SMART" id="SM00415">
    <property type="entry name" value="HSF"/>
    <property type="match status" value="1"/>
</dbReference>